<dbReference type="PANTHER" id="PTHR10192">
    <property type="entry name" value="MOLYBDOPTERIN BIOSYNTHESIS PROTEIN"/>
    <property type="match status" value="1"/>
</dbReference>
<keyword evidence="1" id="KW-0500">Molybdenum</keyword>
<dbReference type="GO" id="GO:0005737">
    <property type="term" value="C:cytoplasm"/>
    <property type="evidence" value="ECO:0007669"/>
    <property type="project" value="TreeGrafter"/>
</dbReference>
<evidence type="ECO:0000313" key="5">
    <source>
        <dbReference type="Proteomes" id="UP000253975"/>
    </source>
</evidence>
<comment type="pathway">
    <text evidence="1">Cofactor biosynthesis; molybdopterin biosynthesis.</text>
</comment>
<sequence>MNSSAVPTMVTVWLPLMVSACTPCVELVVFVFRSDVLKAGDNVTSVAVRCKPRVAFVPTGNGLVPAGSAVVPTGKNIESNSLVVRGKVEAWGGVFLPFDIVPDDPDLIVQAVKKACACANIVVLNAGSSKGSDDWSVEQLEEIGTIICHQVNHGPAHHSSAAVVDGTPVWASPTRRSAPRSHWGSTCCLL</sequence>
<name>A0A369LDV4_9ACTN</name>
<dbReference type="AlphaFoldDB" id="A0A369LDV4"/>
<reference evidence="4 5" key="1">
    <citation type="journal article" date="2018" name="Elife">
        <title>Discovery and characterization of a prevalent human gut bacterial enzyme sufficient for the inactivation of a family of plant toxins.</title>
        <authorList>
            <person name="Koppel N."/>
            <person name="Bisanz J.E."/>
            <person name="Pandelia M.E."/>
            <person name="Turnbaugh P.J."/>
            <person name="Balskus E.P."/>
        </authorList>
    </citation>
    <scope>NUCLEOTIDE SEQUENCE [LARGE SCALE GENOMIC DNA]</scope>
    <source>
        <strain evidence="4 5">OB21 GAM31</strain>
    </source>
</reference>
<dbReference type="PANTHER" id="PTHR10192:SF19">
    <property type="entry name" value="MOLYBDOPTERIN BIOSYNTHESIS PROTEIN MJ0666-RELATED"/>
    <property type="match status" value="1"/>
</dbReference>
<dbReference type="UniPathway" id="UPA00344"/>
<comment type="catalytic activity">
    <reaction evidence="1">
        <text>adenylyl-molybdopterin + molybdate = Mo-molybdopterin + AMP + H(+)</text>
        <dbReference type="Rhea" id="RHEA:35047"/>
        <dbReference type="ChEBI" id="CHEBI:15378"/>
        <dbReference type="ChEBI" id="CHEBI:36264"/>
        <dbReference type="ChEBI" id="CHEBI:62727"/>
        <dbReference type="ChEBI" id="CHEBI:71302"/>
        <dbReference type="ChEBI" id="CHEBI:456215"/>
    </reaction>
</comment>
<gene>
    <name evidence="4" type="ORF">C1881_08630</name>
</gene>
<protein>
    <recommendedName>
        <fullName evidence="1">Molybdopterin molybdenumtransferase</fullName>
        <ecNumber evidence="1">2.10.1.1</ecNumber>
    </recommendedName>
</protein>
<keyword evidence="2" id="KW-0472">Membrane</keyword>
<comment type="similarity">
    <text evidence="1">Belongs to the MoeA family.</text>
</comment>
<keyword evidence="2" id="KW-1133">Transmembrane helix</keyword>
<proteinExistence type="inferred from homology"/>
<evidence type="ECO:0000256" key="1">
    <source>
        <dbReference type="RuleBase" id="RU365090"/>
    </source>
</evidence>
<keyword evidence="1" id="KW-0460">Magnesium</keyword>
<comment type="caution">
    <text evidence="4">The sequence shown here is derived from an EMBL/GenBank/DDBJ whole genome shotgun (WGS) entry which is preliminary data.</text>
</comment>
<dbReference type="EC" id="2.10.1.1" evidence="1"/>
<keyword evidence="1" id="KW-0479">Metal-binding</keyword>
<organism evidence="4 5">
    <name type="scientific">Slackia isoflavoniconvertens</name>
    <dbReference type="NCBI Taxonomy" id="572010"/>
    <lineage>
        <taxon>Bacteria</taxon>
        <taxon>Bacillati</taxon>
        <taxon>Actinomycetota</taxon>
        <taxon>Coriobacteriia</taxon>
        <taxon>Eggerthellales</taxon>
        <taxon>Eggerthellaceae</taxon>
        <taxon>Slackia</taxon>
    </lineage>
</organism>
<keyword evidence="2" id="KW-0812">Transmembrane</keyword>
<dbReference type="SMART" id="SM00852">
    <property type="entry name" value="MoCF_biosynth"/>
    <property type="match status" value="1"/>
</dbReference>
<dbReference type="InterPro" id="IPR038987">
    <property type="entry name" value="MoeA-like"/>
</dbReference>
<keyword evidence="1" id="KW-0501">Molybdenum cofactor biosynthesis</keyword>
<dbReference type="Gene3D" id="3.40.980.10">
    <property type="entry name" value="MoaB/Mog-like domain"/>
    <property type="match status" value="1"/>
</dbReference>
<comment type="function">
    <text evidence="1">Catalyzes the insertion of molybdate into adenylated molybdopterin with the concomitant release of AMP.</text>
</comment>
<dbReference type="GO" id="GO:0061599">
    <property type="term" value="F:molybdopterin molybdotransferase activity"/>
    <property type="evidence" value="ECO:0007669"/>
    <property type="project" value="UniProtKB-UniRule"/>
</dbReference>
<comment type="cofactor">
    <cofactor evidence="1">
        <name>Mg(2+)</name>
        <dbReference type="ChEBI" id="CHEBI:18420"/>
    </cofactor>
</comment>
<dbReference type="SUPFAM" id="SSF53218">
    <property type="entry name" value="Molybdenum cofactor biosynthesis proteins"/>
    <property type="match status" value="1"/>
</dbReference>
<keyword evidence="1" id="KW-0808">Transferase</keyword>
<evidence type="ECO:0000313" key="4">
    <source>
        <dbReference type="EMBL" id="RDB56406.1"/>
    </source>
</evidence>
<dbReference type="InterPro" id="IPR036425">
    <property type="entry name" value="MoaB/Mog-like_dom_sf"/>
</dbReference>
<dbReference type="Proteomes" id="UP000253975">
    <property type="component" value="Unassembled WGS sequence"/>
</dbReference>
<dbReference type="GO" id="GO:0006777">
    <property type="term" value="P:Mo-molybdopterin cofactor biosynthetic process"/>
    <property type="evidence" value="ECO:0007669"/>
    <property type="project" value="UniProtKB-UniRule"/>
</dbReference>
<feature type="domain" description="MoaB/Mog" evidence="3">
    <location>
        <begin position="55"/>
        <end position="183"/>
    </location>
</feature>
<dbReference type="Pfam" id="PF00994">
    <property type="entry name" value="MoCF_biosynth"/>
    <property type="match status" value="1"/>
</dbReference>
<dbReference type="InterPro" id="IPR001453">
    <property type="entry name" value="MoaB/Mog_dom"/>
</dbReference>
<dbReference type="GO" id="GO:0046872">
    <property type="term" value="F:metal ion binding"/>
    <property type="evidence" value="ECO:0007669"/>
    <property type="project" value="UniProtKB-UniRule"/>
</dbReference>
<dbReference type="EMBL" id="PPTO01000015">
    <property type="protein sequence ID" value="RDB56406.1"/>
    <property type="molecule type" value="Genomic_DNA"/>
</dbReference>
<evidence type="ECO:0000259" key="3">
    <source>
        <dbReference type="SMART" id="SM00852"/>
    </source>
</evidence>
<evidence type="ECO:0000256" key="2">
    <source>
        <dbReference type="SAM" id="Phobius"/>
    </source>
</evidence>
<accession>A0A369LDV4</accession>
<feature type="transmembrane region" description="Helical" evidence="2">
    <location>
        <begin position="12"/>
        <end position="32"/>
    </location>
</feature>